<reference evidence="4" key="3">
    <citation type="journal article" date="2005" name="Nature">
        <title>The map-based sequence of the rice genome.</title>
        <authorList>
            <consortium name="International rice genome sequencing project (IRGSP)"/>
            <person name="Matsumoto T."/>
            <person name="Wu J."/>
            <person name="Kanamori H."/>
            <person name="Katayose Y."/>
            <person name="Fujisawa M."/>
            <person name="Namiki N."/>
            <person name="Mizuno H."/>
            <person name="Yamamoto K."/>
            <person name="Antonio B.A."/>
            <person name="Baba T."/>
            <person name="Sakata K."/>
            <person name="Nagamura Y."/>
            <person name="Aoki H."/>
            <person name="Arikawa K."/>
            <person name="Arita K."/>
            <person name="Bito T."/>
            <person name="Chiden Y."/>
            <person name="Fujitsuka N."/>
            <person name="Fukunaka R."/>
            <person name="Hamada M."/>
            <person name="Harada C."/>
            <person name="Hayashi A."/>
            <person name="Hijishita S."/>
            <person name="Honda M."/>
            <person name="Hosokawa S."/>
            <person name="Ichikawa Y."/>
            <person name="Idonuma A."/>
            <person name="Iijima M."/>
            <person name="Ikeda M."/>
            <person name="Ikeno M."/>
            <person name="Ito K."/>
            <person name="Ito S."/>
            <person name="Ito T."/>
            <person name="Ito Y."/>
            <person name="Ito Y."/>
            <person name="Iwabuchi A."/>
            <person name="Kamiya K."/>
            <person name="Karasawa W."/>
            <person name="Kurita K."/>
            <person name="Katagiri S."/>
            <person name="Kikuta A."/>
            <person name="Kobayashi H."/>
            <person name="Kobayashi N."/>
            <person name="Machita K."/>
            <person name="Maehara T."/>
            <person name="Masukawa M."/>
            <person name="Mizubayashi T."/>
            <person name="Mukai Y."/>
            <person name="Nagasaki H."/>
            <person name="Nagata Y."/>
            <person name="Naito S."/>
            <person name="Nakashima M."/>
            <person name="Nakama Y."/>
            <person name="Nakamichi Y."/>
            <person name="Nakamura M."/>
            <person name="Meguro A."/>
            <person name="Negishi M."/>
            <person name="Ohta I."/>
            <person name="Ohta T."/>
            <person name="Okamoto M."/>
            <person name="Ono N."/>
            <person name="Saji S."/>
            <person name="Sakaguchi M."/>
            <person name="Sakai K."/>
            <person name="Shibata M."/>
            <person name="Shimokawa T."/>
            <person name="Song J."/>
            <person name="Takazaki Y."/>
            <person name="Terasawa K."/>
            <person name="Tsugane M."/>
            <person name="Tsuji K."/>
            <person name="Ueda S."/>
            <person name="Waki K."/>
            <person name="Yamagata H."/>
            <person name="Yamamoto M."/>
            <person name="Yamamoto S."/>
            <person name="Yamane H."/>
            <person name="Yoshiki S."/>
            <person name="Yoshihara R."/>
            <person name="Yukawa K."/>
            <person name="Zhong H."/>
            <person name="Yano M."/>
            <person name="Yuan Q."/>
            <person name="Ouyang S."/>
            <person name="Liu J."/>
            <person name="Jones K.M."/>
            <person name="Gansberger K."/>
            <person name="Moffat K."/>
            <person name="Hill J."/>
            <person name="Bera J."/>
            <person name="Fadrosh D."/>
            <person name="Jin S."/>
            <person name="Johri S."/>
            <person name="Kim M."/>
            <person name="Overton L."/>
            <person name="Reardon M."/>
            <person name="Tsitrin T."/>
            <person name="Vuong H."/>
            <person name="Weaver B."/>
            <person name="Ciecko A."/>
            <person name="Tallon L."/>
            <person name="Jackson J."/>
            <person name="Pai G."/>
            <person name="Aken S.V."/>
            <person name="Utterback T."/>
            <person name="Reidmuller S."/>
            <person name="Feldblyum T."/>
            <person name="Hsiao J."/>
            <person name="Zismann V."/>
            <person name="Iobst S."/>
            <person name="de Vazeille A.R."/>
            <person name="Buell C.R."/>
            <person name="Ying K."/>
            <person name="Li Y."/>
            <person name="Lu T."/>
            <person name="Huang Y."/>
            <person name="Zhao Q."/>
            <person name="Feng Q."/>
            <person name="Zhang L."/>
            <person name="Zhu J."/>
            <person name="Weng Q."/>
            <person name="Mu J."/>
            <person name="Lu Y."/>
            <person name="Fan D."/>
            <person name="Liu Y."/>
            <person name="Guan J."/>
            <person name="Zhang Y."/>
            <person name="Yu S."/>
            <person name="Liu X."/>
            <person name="Zhang Y."/>
            <person name="Hong G."/>
            <person name="Han B."/>
            <person name="Choisne N."/>
            <person name="Demange N."/>
            <person name="Orjeda G."/>
            <person name="Samain S."/>
            <person name="Cattolico L."/>
            <person name="Pelletier E."/>
            <person name="Couloux A."/>
            <person name="Segurens B."/>
            <person name="Wincker P."/>
            <person name="D'Hont A."/>
            <person name="Scarpelli C."/>
            <person name="Weissenbach J."/>
            <person name="Salanoubat M."/>
            <person name="Quetier F."/>
            <person name="Yu Y."/>
            <person name="Kim H.R."/>
            <person name="Rambo T."/>
            <person name="Currie J."/>
            <person name="Collura K."/>
            <person name="Luo M."/>
            <person name="Yang T."/>
            <person name="Ammiraju J.S.S."/>
            <person name="Engler F."/>
            <person name="Soderlund C."/>
            <person name="Wing R.A."/>
            <person name="Palmer L.E."/>
            <person name="de la Bastide M."/>
            <person name="Spiegel L."/>
            <person name="Nascimento L."/>
            <person name="Zutavern T."/>
            <person name="O'Shaughnessy A."/>
            <person name="Dike S."/>
            <person name="Dedhia N."/>
            <person name="Preston R."/>
            <person name="Balija V."/>
            <person name="McCombie W.R."/>
            <person name="Chow T."/>
            <person name="Chen H."/>
            <person name="Chung M."/>
            <person name="Chen C."/>
            <person name="Shaw J."/>
            <person name="Wu H."/>
            <person name="Hsiao K."/>
            <person name="Chao Y."/>
            <person name="Chu M."/>
            <person name="Cheng C."/>
            <person name="Hour A."/>
            <person name="Lee P."/>
            <person name="Lin S."/>
            <person name="Lin Y."/>
            <person name="Liou J."/>
            <person name="Liu S."/>
            <person name="Hsing Y."/>
            <person name="Raghuvanshi S."/>
            <person name="Mohanty A."/>
            <person name="Bharti A.K."/>
            <person name="Gaur A."/>
            <person name="Gupta V."/>
            <person name="Kumar D."/>
            <person name="Ravi V."/>
            <person name="Vij S."/>
            <person name="Kapur A."/>
            <person name="Khurana P."/>
            <person name="Khurana P."/>
            <person name="Khurana J.P."/>
            <person name="Tyagi A.K."/>
            <person name="Gaikwad K."/>
            <person name="Singh A."/>
            <person name="Dalal V."/>
            <person name="Srivastava S."/>
            <person name="Dixit A."/>
            <person name="Pal A.K."/>
            <person name="Ghazi I.A."/>
            <person name="Yadav M."/>
            <person name="Pandit A."/>
            <person name="Bhargava A."/>
            <person name="Sureshbabu K."/>
            <person name="Batra K."/>
            <person name="Sharma T.R."/>
            <person name="Mohapatra T."/>
            <person name="Singh N.K."/>
            <person name="Messing J."/>
            <person name="Nelson A.B."/>
            <person name="Fuks G."/>
            <person name="Kavchok S."/>
            <person name="Keizer G."/>
            <person name="Linton E."/>
            <person name="Llaca V."/>
            <person name="Song R."/>
            <person name="Tanyolac B."/>
            <person name="Young S."/>
            <person name="Ho-Il K."/>
            <person name="Hahn J.H."/>
            <person name="Sangsakoo G."/>
            <person name="Vanavichit A."/>
            <person name="de Mattos Luiz.A.T."/>
            <person name="Zimmer P.D."/>
            <person name="Malone G."/>
            <person name="Dellagostin O."/>
            <person name="de Oliveira A.C."/>
            <person name="Bevan M."/>
            <person name="Bancroft I."/>
            <person name="Minx P."/>
            <person name="Cordum H."/>
            <person name="Wilson R."/>
            <person name="Cheng Z."/>
            <person name="Jin W."/>
            <person name="Jiang J."/>
            <person name="Leong S.A."/>
            <person name="Iwama H."/>
            <person name="Gojobori T."/>
            <person name="Itoh T."/>
            <person name="Niimura Y."/>
            <person name="Fujii Y."/>
            <person name="Habara T."/>
            <person name="Sakai H."/>
            <person name="Sato Y."/>
            <person name="Wilson G."/>
            <person name="Kumar K."/>
            <person name="McCouch S."/>
            <person name="Juretic N."/>
            <person name="Hoen D."/>
            <person name="Wright S."/>
            <person name="Bruskiewich R."/>
            <person name="Bureau T."/>
            <person name="Miyao A."/>
            <person name="Hirochika H."/>
            <person name="Nishikawa T."/>
            <person name="Kadowaki K."/>
            <person name="Sugiura M."/>
            <person name="Burr B."/>
            <person name="Sasaki T."/>
        </authorList>
    </citation>
    <scope>NUCLEOTIDE SEQUENCE [LARGE SCALE GENOMIC DNA]</scope>
    <source>
        <strain evidence="4">cv. Nipponbare</strain>
    </source>
</reference>
<dbReference type="Proteomes" id="UP000000763">
    <property type="component" value="Chromosome 6"/>
</dbReference>
<protein>
    <submittedName>
        <fullName evidence="3">Uncharacterized protein</fullName>
    </submittedName>
</protein>
<evidence type="ECO:0000256" key="1">
    <source>
        <dbReference type="SAM" id="MobiDB-lite"/>
    </source>
</evidence>
<evidence type="ECO:0000313" key="2">
    <source>
        <dbReference type="EMBL" id="BAD45278.1"/>
    </source>
</evidence>
<proteinExistence type="predicted"/>
<dbReference type="EMBL" id="AP003951">
    <property type="protein sequence ID" value="BAD45636.1"/>
    <property type="molecule type" value="Genomic_DNA"/>
</dbReference>
<reference evidence="4" key="4">
    <citation type="journal article" date="2008" name="Nucleic Acids Res.">
        <title>The rice annotation project database (RAP-DB): 2008 update.</title>
        <authorList>
            <consortium name="The rice annotation project (RAP)"/>
        </authorList>
    </citation>
    <scope>GENOME REANNOTATION</scope>
    <source>
        <strain evidence="4">cv. Nipponbare</strain>
    </source>
</reference>
<organism evidence="3 4">
    <name type="scientific">Oryza sativa subsp. japonica</name>
    <name type="common">Rice</name>
    <dbReference type="NCBI Taxonomy" id="39947"/>
    <lineage>
        <taxon>Eukaryota</taxon>
        <taxon>Viridiplantae</taxon>
        <taxon>Streptophyta</taxon>
        <taxon>Embryophyta</taxon>
        <taxon>Tracheophyta</taxon>
        <taxon>Spermatophyta</taxon>
        <taxon>Magnoliopsida</taxon>
        <taxon>Liliopsida</taxon>
        <taxon>Poales</taxon>
        <taxon>Poaceae</taxon>
        <taxon>BOP clade</taxon>
        <taxon>Oryzoideae</taxon>
        <taxon>Oryzeae</taxon>
        <taxon>Oryzinae</taxon>
        <taxon>Oryza</taxon>
        <taxon>Oryza sativa</taxon>
    </lineage>
</organism>
<name>Q654Y1_ORYSJ</name>
<gene>
    <name evidence="3" type="ORF">OJ1288_C01.5</name>
    <name evidence="2" type="ORF">P0564B04.22</name>
</gene>
<accession>Q654Y1</accession>
<feature type="compositionally biased region" description="Gly residues" evidence="1">
    <location>
        <begin position="1"/>
        <end position="16"/>
    </location>
</feature>
<sequence length="56" mass="5426">MVGGGSGGAALGGAVGRGADPSPFDEAVTSATAGGESDGSSGGRSPYASWRIWRQR</sequence>
<evidence type="ECO:0000313" key="4">
    <source>
        <dbReference type="Proteomes" id="UP000000763"/>
    </source>
</evidence>
<dbReference type="EMBL" id="AP003527">
    <property type="protein sequence ID" value="BAD45278.1"/>
    <property type="molecule type" value="Genomic_DNA"/>
</dbReference>
<evidence type="ECO:0000313" key="3">
    <source>
        <dbReference type="EMBL" id="BAD45636.1"/>
    </source>
</evidence>
<feature type="region of interest" description="Disordered" evidence="1">
    <location>
        <begin position="1"/>
        <end position="56"/>
    </location>
</feature>
<reference evidence="2" key="1">
    <citation type="submission" date="2001-04" db="EMBL/GenBank/DDBJ databases">
        <title>Oryza sativa nipponbare(GA3) genomic DNA, chromosome 6, PAC clone:P0564B04.</title>
        <authorList>
            <person name="Sasaki T."/>
            <person name="Matsumoto T."/>
            <person name="Yamamoto K."/>
        </authorList>
    </citation>
    <scope>NUCLEOTIDE SEQUENCE</scope>
</reference>
<dbReference type="AlphaFoldDB" id="Q654Y1"/>
<reference evidence="3" key="2">
    <citation type="submission" date="2001-07" db="EMBL/GenBank/DDBJ databases">
        <title>Oryza sativa nipponbare(GA3) genomic DNA, chromosome 6, BAC clone:OJ1288_C01.</title>
        <authorList>
            <person name="Sasaki T."/>
            <person name="Matsumoto T."/>
            <person name="Yamamoto K."/>
        </authorList>
    </citation>
    <scope>NUCLEOTIDE SEQUENCE</scope>
</reference>